<dbReference type="PANTHER" id="PTHR39159:SF1">
    <property type="entry name" value="UPF0374 PROTEIN YGAC"/>
    <property type="match status" value="1"/>
</dbReference>
<dbReference type="EMBL" id="JBHRZH010000017">
    <property type="protein sequence ID" value="MFC3763286.1"/>
    <property type="molecule type" value="Genomic_DNA"/>
</dbReference>
<accession>A0ABV7YD86</accession>
<dbReference type="Proteomes" id="UP001595699">
    <property type="component" value="Unassembled WGS sequence"/>
</dbReference>
<dbReference type="InterPro" id="IPR050212">
    <property type="entry name" value="Ntdp-like"/>
</dbReference>
<dbReference type="SUPFAM" id="SSF159234">
    <property type="entry name" value="FomD-like"/>
    <property type="match status" value="1"/>
</dbReference>
<dbReference type="Gene3D" id="2.40.380.10">
    <property type="entry name" value="FomD-like"/>
    <property type="match status" value="1"/>
</dbReference>
<sequence>MDGYAASRCERERRPSRIGALAWGGEARSGPPGCSLVISEGRDRSRRRATQPGLGQWELAAWTWDTNTKLSLLMPGAYFSVDLFFRGAGELVMWYVNFERPFQRTPIGIDTFDLLLDLVIEPDRSYQWKDEGEYAQGRHLGIISDVEHRQLQLAREQVLALLDQRIGPFDERWLSWRRDEDWPLPVLPDNTLTVPADI</sequence>
<feature type="domain" description="DUF402" evidence="2">
    <location>
        <begin position="55"/>
        <end position="163"/>
    </location>
</feature>
<evidence type="ECO:0000313" key="4">
    <source>
        <dbReference type="Proteomes" id="UP001595699"/>
    </source>
</evidence>
<gene>
    <name evidence="3" type="ORF">ACFOUW_20765</name>
</gene>
<evidence type="ECO:0000313" key="3">
    <source>
        <dbReference type="EMBL" id="MFC3763286.1"/>
    </source>
</evidence>
<name>A0ABV7YD86_9ACTN</name>
<evidence type="ECO:0000259" key="2">
    <source>
        <dbReference type="Pfam" id="PF04167"/>
    </source>
</evidence>
<dbReference type="Pfam" id="PF04167">
    <property type="entry name" value="DUF402"/>
    <property type="match status" value="1"/>
</dbReference>
<comment type="caution">
    <text evidence="3">The sequence shown here is derived from an EMBL/GenBank/DDBJ whole genome shotgun (WGS) entry which is preliminary data.</text>
</comment>
<keyword evidence="4" id="KW-1185">Reference proteome</keyword>
<keyword evidence="1" id="KW-0378">Hydrolase</keyword>
<proteinExistence type="predicted"/>
<dbReference type="RefSeq" id="WP_372442342.1">
    <property type="nucleotide sequence ID" value="NZ_JAFBCM010000001.1"/>
</dbReference>
<dbReference type="PANTHER" id="PTHR39159">
    <property type="match status" value="1"/>
</dbReference>
<reference evidence="4" key="1">
    <citation type="journal article" date="2019" name="Int. J. Syst. Evol. Microbiol.">
        <title>The Global Catalogue of Microorganisms (GCM) 10K type strain sequencing project: providing services to taxonomists for standard genome sequencing and annotation.</title>
        <authorList>
            <consortium name="The Broad Institute Genomics Platform"/>
            <consortium name="The Broad Institute Genome Sequencing Center for Infectious Disease"/>
            <person name="Wu L."/>
            <person name="Ma J."/>
        </authorList>
    </citation>
    <scope>NUCLEOTIDE SEQUENCE [LARGE SCALE GENOMIC DNA]</scope>
    <source>
        <strain evidence="4">CGMCC 4.7241</strain>
    </source>
</reference>
<dbReference type="InterPro" id="IPR007295">
    <property type="entry name" value="DUF402"/>
</dbReference>
<organism evidence="3 4">
    <name type="scientific">Tenggerimyces flavus</name>
    <dbReference type="NCBI Taxonomy" id="1708749"/>
    <lineage>
        <taxon>Bacteria</taxon>
        <taxon>Bacillati</taxon>
        <taxon>Actinomycetota</taxon>
        <taxon>Actinomycetes</taxon>
        <taxon>Propionibacteriales</taxon>
        <taxon>Nocardioidaceae</taxon>
        <taxon>Tenggerimyces</taxon>
    </lineage>
</organism>
<dbReference type="InterPro" id="IPR035930">
    <property type="entry name" value="FomD-like_sf"/>
</dbReference>
<protein>
    <submittedName>
        <fullName evidence="3">DUF402 domain-containing protein</fullName>
    </submittedName>
</protein>
<evidence type="ECO:0000256" key="1">
    <source>
        <dbReference type="ARBA" id="ARBA00022801"/>
    </source>
</evidence>